<reference evidence="2 3" key="1">
    <citation type="journal article" date="2022" name="Allergy">
        <title>Genome assembly and annotation of Periplaneta americana reveal a comprehensive cockroach allergen profile.</title>
        <authorList>
            <person name="Wang L."/>
            <person name="Xiong Q."/>
            <person name="Saelim N."/>
            <person name="Wang L."/>
            <person name="Nong W."/>
            <person name="Wan A.T."/>
            <person name="Shi M."/>
            <person name="Liu X."/>
            <person name="Cao Q."/>
            <person name="Hui J.H.L."/>
            <person name="Sookrung N."/>
            <person name="Leung T.F."/>
            <person name="Tungtrongchitr A."/>
            <person name="Tsui S.K.W."/>
        </authorList>
    </citation>
    <scope>NUCLEOTIDE SEQUENCE [LARGE SCALE GENOMIC DNA]</scope>
    <source>
        <strain evidence="2">PWHHKU_190912</strain>
    </source>
</reference>
<protein>
    <submittedName>
        <fullName evidence="2">Uncharacterized protein</fullName>
    </submittedName>
</protein>
<evidence type="ECO:0000313" key="3">
    <source>
        <dbReference type="Proteomes" id="UP001148838"/>
    </source>
</evidence>
<proteinExistence type="predicted"/>
<evidence type="ECO:0000256" key="1">
    <source>
        <dbReference type="SAM" id="MobiDB-lite"/>
    </source>
</evidence>
<keyword evidence="3" id="KW-1185">Reference proteome</keyword>
<dbReference type="EMBL" id="JAJSOF020000023">
    <property type="protein sequence ID" value="KAJ4435627.1"/>
    <property type="molecule type" value="Genomic_DNA"/>
</dbReference>
<feature type="region of interest" description="Disordered" evidence="1">
    <location>
        <begin position="27"/>
        <end position="68"/>
    </location>
</feature>
<feature type="compositionally biased region" description="Basic and acidic residues" evidence="1">
    <location>
        <begin position="32"/>
        <end position="43"/>
    </location>
</feature>
<organism evidence="2 3">
    <name type="scientific">Periplaneta americana</name>
    <name type="common">American cockroach</name>
    <name type="synonym">Blatta americana</name>
    <dbReference type="NCBI Taxonomy" id="6978"/>
    <lineage>
        <taxon>Eukaryota</taxon>
        <taxon>Metazoa</taxon>
        <taxon>Ecdysozoa</taxon>
        <taxon>Arthropoda</taxon>
        <taxon>Hexapoda</taxon>
        <taxon>Insecta</taxon>
        <taxon>Pterygota</taxon>
        <taxon>Neoptera</taxon>
        <taxon>Polyneoptera</taxon>
        <taxon>Dictyoptera</taxon>
        <taxon>Blattodea</taxon>
        <taxon>Blattoidea</taxon>
        <taxon>Blattidae</taxon>
        <taxon>Blattinae</taxon>
        <taxon>Periplaneta</taxon>
    </lineage>
</organism>
<comment type="caution">
    <text evidence="2">The sequence shown here is derived from an EMBL/GenBank/DDBJ whole genome shotgun (WGS) entry which is preliminary data.</text>
</comment>
<dbReference type="Proteomes" id="UP001148838">
    <property type="component" value="Unassembled WGS sequence"/>
</dbReference>
<accession>A0ABQ8SN75</accession>
<gene>
    <name evidence="2" type="ORF">ANN_18243</name>
</gene>
<name>A0ABQ8SN75_PERAM</name>
<feature type="compositionally biased region" description="Basic and acidic residues" evidence="1">
    <location>
        <begin position="55"/>
        <end position="68"/>
    </location>
</feature>
<evidence type="ECO:0000313" key="2">
    <source>
        <dbReference type="EMBL" id="KAJ4435627.1"/>
    </source>
</evidence>
<sequence>MSPGFSTESYPAFAHIGLRENTGINLNQGTCPDRESNPDHLVSRPDALTKQQKLTAERTRRDRVRNERGNWRTATEMVWHAVVCQGRKVKQVKEVRAEGSWIECGLVLNSLALRCPHKKKSRTVRSVDRAGQLISPNREIVRPGKKFLNNRSVSLAIWALCNIRRTVLSDMSQHVALQILTEFVALPISLFGYFLEYERLALRNARWFESSWGKKFSHEMAPVPTQHRDAGSYDRLRTLVANASYNGWGDHRANHTIPPFWLDDRPPLLRHVGVRPAAGWSV</sequence>